<sequence length="280" mass="29368">MFRQQGGIRLKAVFVGAGSMAEAIIAGALKSGALQADHTYVTNKANDARLRQLAEEFGVQAGYEAGAALQDADIIVLAMKPKDAEAGLESIRSFIHEKSVVISLLAGVSIDFMEETIGKPCAIIRSMPNTSAAVGKSATAIALNQFVTDKQHKSALHLFSAIGTAITVDEAQMDAVTAVSGSGPAYFYYIAEAIQQAGEELGLDHETAKELLIQTLLGAASMLSKNDGQAAALRKAITSPGGTTEAALRTFDEFRVKQAIAAGVKEAAVQSKRLGDAYIH</sequence>
<dbReference type="GO" id="GO:0055129">
    <property type="term" value="P:L-proline biosynthetic process"/>
    <property type="evidence" value="ECO:0007669"/>
    <property type="project" value="UniProtKB-UniRule"/>
</dbReference>
<dbReference type="NCBIfam" id="TIGR00112">
    <property type="entry name" value="proC"/>
    <property type="match status" value="1"/>
</dbReference>
<dbReference type="Proteomes" id="UP000095658">
    <property type="component" value="Unassembled WGS sequence"/>
</dbReference>
<evidence type="ECO:0000259" key="10">
    <source>
        <dbReference type="Pfam" id="PF03807"/>
    </source>
</evidence>
<comment type="subcellular location">
    <subcellularLocation>
        <location evidence="6">Cytoplasm</location>
    </subcellularLocation>
</comment>
<keyword evidence="13" id="KW-1185">Reference proteome</keyword>
<reference evidence="12 13" key="1">
    <citation type="submission" date="2016-06" db="EMBL/GenBank/DDBJ databases">
        <title>Domibacillus iocasae genome sequencing.</title>
        <authorList>
            <person name="Verma A."/>
            <person name="Pal Y."/>
            <person name="Ojha A.K."/>
            <person name="Krishnamurthi S."/>
        </authorList>
    </citation>
    <scope>NUCLEOTIDE SEQUENCE [LARGE SCALE GENOMIC DNA]</scope>
    <source>
        <strain evidence="12 13">DSM 29979</strain>
    </source>
</reference>
<dbReference type="PIRSF" id="PIRSF000193">
    <property type="entry name" value="Pyrrol-5-carb_rd"/>
    <property type="match status" value="1"/>
</dbReference>
<keyword evidence="2 6" id="KW-0641">Proline biosynthesis</keyword>
<evidence type="ECO:0000313" key="13">
    <source>
        <dbReference type="Proteomes" id="UP000095658"/>
    </source>
</evidence>
<comment type="function">
    <text evidence="5 6">Catalyzes the reduction of 1-pyrroline-5-carboxylate (PCA) to L-proline.</text>
</comment>
<comment type="pathway">
    <text evidence="6 9">Amino-acid biosynthesis; L-proline biosynthesis; L-proline from L-glutamate 5-semialdehyde: step 1/1.</text>
</comment>
<gene>
    <name evidence="6" type="primary">proC</name>
    <name evidence="12" type="ORF">BA724_09130</name>
</gene>
<keyword evidence="6 9" id="KW-0028">Amino-acid biosynthesis</keyword>
<organism evidence="12 13">
    <name type="scientific">Domibacillus iocasae</name>
    <dbReference type="NCBI Taxonomy" id="1714016"/>
    <lineage>
        <taxon>Bacteria</taxon>
        <taxon>Bacillati</taxon>
        <taxon>Bacillota</taxon>
        <taxon>Bacilli</taxon>
        <taxon>Bacillales</taxon>
        <taxon>Bacillaceae</taxon>
        <taxon>Domibacillus</taxon>
    </lineage>
</organism>
<comment type="similarity">
    <text evidence="1 6 9">Belongs to the pyrroline-5-carboxylate reductase family.</text>
</comment>
<evidence type="ECO:0000256" key="3">
    <source>
        <dbReference type="ARBA" id="ARBA00022857"/>
    </source>
</evidence>
<dbReference type="PANTHER" id="PTHR11645:SF49">
    <property type="entry name" value="PYRROLINE-5-CARBOXYLATE REDUCTASE 1"/>
    <property type="match status" value="1"/>
</dbReference>
<keyword evidence="4 6" id="KW-0560">Oxidoreductase</keyword>
<feature type="binding site" evidence="8">
    <location>
        <begin position="78"/>
        <end position="81"/>
    </location>
    <ligand>
        <name>NADP(+)</name>
        <dbReference type="ChEBI" id="CHEBI:58349"/>
    </ligand>
</feature>
<protein>
    <recommendedName>
        <fullName evidence="6 7">Pyrroline-5-carboxylate reductase</fullName>
        <shortName evidence="6">P5C reductase</shortName>
        <shortName evidence="6">P5CR</shortName>
        <ecNumber evidence="6 7">1.5.1.2</ecNumber>
    </recommendedName>
    <alternativeName>
        <fullName evidence="6">PCA reductase</fullName>
    </alternativeName>
</protein>
<comment type="caution">
    <text evidence="12">The sequence shown here is derived from an EMBL/GenBank/DDBJ whole genome shotgun (WGS) entry which is preliminary data.</text>
</comment>
<accession>A0A1E7DMY3</accession>
<dbReference type="GO" id="GO:0005737">
    <property type="term" value="C:cytoplasm"/>
    <property type="evidence" value="ECO:0007669"/>
    <property type="project" value="UniProtKB-SubCell"/>
</dbReference>
<dbReference type="Pfam" id="PF14748">
    <property type="entry name" value="P5CR_dimer"/>
    <property type="match status" value="1"/>
</dbReference>
<dbReference type="STRING" id="1714016.BA724_09130"/>
<evidence type="ECO:0000256" key="7">
    <source>
        <dbReference type="NCBIfam" id="TIGR00112"/>
    </source>
</evidence>
<dbReference type="InterPro" id="IPR008927">
    <property type="entry name" value="6-PGluconate_DH-like_C_sf"/>
</dbReference>
<dbReference type="InterPro" id="IPR036291">
    <property type="entry name" value="NAD(P)-bd_dom_sf"/>
</dbReference>
<dbReference type="SUPFAM" id="SSF48179">
    <property type="entry name" value="6-phosphogluconate dehydrogenase C-terminal domain-like"/>
    <property type="match status" value="1"/>
</dbReference>
<dbReference type="Gene3D" id="3.40.50.720">
    <property type="entry name" value="NAD(P)-binding Rossmann-like Domain"/>
    <property type="match status" value="1"/>
</dbReference>
<dbReference type="PANTHER" id="PTHR11645">
    <property type="entry name" value="PYRROLINE-5-CARBOXYLATE REDUCTASE"/>
    <property type="match status" value="1"/>
</dbReference>
<evidence type="ECO:0000313" key="12">
    <source>
        <dbReference type="EMBL" id="OES44431.1"/>
    </source>
</evidence>
<evidence type="ECO:0000256" key="9">
    <source>
        <dbReference type="RuleBase" id="RU003903"/>
    </source>
</evidence>
<dbReference type="EC" id="1.5.1.2" evidence="6 7"/>
<dbReference type="PROSITE" id="PS00521">
    <property type="entry name" value="P5CR"/>
    <property type="match status" value="1"/>
</dbReference>
<dbReference type="InterPro" id="IPR029036">
    <property type="entry name" value="P5CR_dimer"/>
</dbReference>
<dbReference type="GO" id="GO:0004735">
    <property type="term" value="F:pyrroline-5-carboxylate reductase activity"/>
    <property type="evidence" value="ECO:0007669"/>
    <property type="project" value="UniProtKB-UniRule"/>
</dbReference>
<comment type="catalytic activity">
    <reaction evidence="6 9">
        <text>L-proline + NADP(+) = (S)-1-pyrroline-5-carboxylate + NADPH + 2 H(+)</text>
        <dbReference type="Rhea" id="RHEA:14109"/>
        <dbReference type="ChEBI" id="CHEBI:15378"/>
        <dbReference type="ChEBI" id="CHEBI:17388"/>
        <dbReference type="ChEBI" id="CHEBI:57783"/>
        <dbReference type="ChEBI" id="CHEBI:58349"/>
        <dbReference type="ChEBI" id="CHEBI:60039"/>
        <dbReference type="EC" id="1.5.1.2"/>
    </reaction>
</comment>
<evidence type="ECO:0000259" key="11">
    <source>
        <dbReference type="Pfam" id="PF14748"/>
    </source>
</evidence>
<dbReference type="FunFam" id="1.10.3730.10:FF:000001">
    <property type="entry name" value="Pyrroline-5-carboxylate reductase"/>
    <property type="match status" value="1"/>
</dbReference>
<dbReference type="InterPro" id="IPR053790">
    <property type="entry name" value="P5CR-like_CS"/>
</dbReference>
<proteinExistence type="inferred from homology"/>
<dbReference type="Gene3D" id="1.10.3730.10">
    <property type="entry name" value="ProC C-terminal domain-like"/>
    <property type="match status" value="1"/>
</dbReference>
<dbReference type="AlphaFoldDB" id="A0A1E7DMY3"/>
<name>A0A1E7DMY3_9BACI</name>
<dbReference type="UniPathway" id="UPA00098">
    <property type="reaction ID" value="UER00361"/>
</dbReference>
<evidence type="ECO:0000256" key="5">
    <source>
        <dbReference type="ARBA" id="ARBA00058118"/>
    </source>
</evidence>
<dbReference type="SUPFAM" id="SSF51735">
    <property type="entry name" value="NAD(P)-binding Rossmann-fold domains"/>
    <property type="match status" value="1"/>
</dbReference>
<comment type="catalytic activity">
    <reaction evidence="6">
        <text>L-proline + NAD(+) = (S)-1-pyrroline-5-carboxylate + NADH + 2 H(+)</text>
        <dbReference type="Rhea" id="RHEA:14105"/>
        <dbReference type="ChEBI" id="CHEBI:15378"/>
        <dbReference type="ChEBI" id="CHEBI:17388"/>
        <dbReference type="ChEBI" id="CHEBI:57540"/>
        <dbReference type="ChEBI" id="CHEBI:57945"/>
        <dbReference type="ChEBI" id="CHEBI:60039"/>
        <dbReference type="EC" id="1.5.1.2"/>
    </reaction>
</comment>
<feature type="domain" description="Pyrroline-5-carboxylate reductase dimerisation" evidence="11">
    <location>
        <begin position="170"/>
        <end position="273"/>
    </location>
</feature>
<evidence type="ECO:0000256" key="1">
    <source>
        <dbReference type="ARBA" id="ARBA00005525"/>
    </source>
</evidence>
<dbReference type="HAMAP" id="MF_01925">
    <property type="entry name" value="P5C_reductase"/>
    <property type="match status" value="1"/>
</dbReference>
<keyword evidence="3 6" id="KW-0521">NADP</keyword>
<evidence type="ECO:0000256" key="4">
    <source>
        <dbReference type="ARBA" id="ARBA00023002"/>
    </source>
</evidence>
<evidence type="ECO:0000256" key="8">
    <source>
        <dbReference type="PIRSR" id="PIRSR000193-1"/>
    </source>
</evidence>
<dbReference type="InterPro" id="IPR028939">
    <property type="entry name" value="P5C_Rdtase_cat_N"/>
</dbReference>
<evidence type="ECO:0000256" key="6">
    <source>
        <dbReference type="HAMAP-Rule" id="MF_01925"/>
    </source>
</evidence>
<dbReference type="InterPro" id="IPR000304">
    <property type="entry name" value="Pyrroline-COOH_reductase"/>
</dbReference>
<feature type="domain" description="Pyrroline-5-carboxylate reductase catalytic N-terminal" evidence="10">
    <location>
        <begin position="13"/>
        <end position="107"/>
    </location>
</feature>
<evidence type="ECO:0000256" key="2">
    <source>
        <dbReference type="ARBA" id="ARBA00022650"/>
    </source>
</evidence>
<dbReference type="EMBL" id="MAMP01000022">
    <property type="protein sequence ID" value="OES44431.1"/>
    <property type="molecule type" value="Genomic_DNA"/>
</dbReference>
<dbReference type="Pfam" id="PF03807">
    <property type="entry name" value="F420_oxidored"/>
    <property type="match status" value="1"/>
</dbReference>
<keyword evidence="6" id="KW-0963">Cytoplasm</keyword>